<sequence length="631" mass="70664">MIRAVLNALALTCLCFPVAAQDFDAGKIDPALLHHASFVVRKDDTRFEVKSPGSAVQTCTYAVTVLNKNGDPAAAFTEYYDRSSSISNIRATLYDAQGKKVRDYRSSELIDQSAISSYSLYEDYRVKHLEMNNQAYPYTLEYSYTKDYNGLLNYPAWRPLAGFGYAVEHSTYELIIPEGLNVRMHKSRDLATDSIAKERKIRYRWSAKNLSAFEPEPLSAGLESVTPWVQISPNHFVYDKAEGRLNNWQDLGKWIFDLSNGGDQLSAEKAVLVRELVKKAGSAQEKISILYNYLQQSTRYVSVQLGIGGFKPIAAEKVSQVSYGDCKALSNYMKAMLKEAGIASNLVVIGAGLPSLKRDFASFNQANHMILSVPLGKDTTWLECTSQQQPAGYVAHGIADRTVLLVTEKGGILARTPALNPEKNFQRRQATVTLLEDGNAQIKVNTTFGAAQYEDNMELLSSEPSEQRKYLLSRYAAINPELESYAFKQPDRARPEMQEDLAIKAIKVLTSGGDRSFLTLNLLNRREAILPAIEARKTPFALPFGYQDDDELTFVLPAGYKVEFLPKPVTLESEFGKYEASVTQQDGKILYKRRLRIQDKTFAPGKYNDLVEFYKKIYQADKVKAVLAKSA</sequence>
<protein>
    <recommendedName>
        <fullName evidence="2">DUF3857 domain-containing protein</fullName>
    </recommendedName>
</protein>
<dbReference type="OrthoDB" id="8595007at2"/>
<gene>
    <name evidence="3" type="ORF">C7T94_15055</name>
</gene>
<evidence type="ECO:0000259" key="2">
    <source>
        <dbReference type="Pfam" id="PF12969"/>
    </source>
</evidence>
<dbReference type="Gene3D" id="2.60.40.3140">
    <property type="match status" value="1"/>
</dbReference>
<dbReference type="Proteomes" id="UP000240912">
    <property type="component" value="Unassembled WGS sequence"/>
</dbReference>
<comment type="caution">
    <text evidence="3">The sequence shown here is derived from an EMBL/GenBank/DDBJ whole genome shotgun (WGS) entry which is preliminary data.</text>
</comment>
<evidence type="ECO:0000313" key="4">
    <source>
        <dbReference type="Proteomes" id="UP000240912"/>
    </source>
</evidence>
<keyword evidence="4" id="KW-1185">Reference proteome</keyword>
<dbReference type="AlphaFoldDB" id="A0A2T3HIB0"/>
<dbReference type="Pfam" id="PF12969">
    <property type="entry name" value="DUF3857"/>
    <property type="match status" value="1"/>
</dbReference>
<keyword evidence="1" id="KW-0732">Signal</keyword>
<dbReference type="Gene3D" id="2.60.120.1130">
    <property type="match status" value="1"/>
</dbReference>
<dbReference type="RefSeq" id="WP_107216243.1">
    <property type="nucleotide sequence ID" value="NZ_KZ686270.1"/>
</dbReference>
<proteinExistence type="predicted"/>
<reference evidence="3 4" key="1">
    <citation type="submission" date="2018-03" db="EMBL/GenBank/DDBJ databases">
        <authorList>
            <person name="Keele B.F."/>
        </authorList>
    </citation>
    <scope>NUCLEOTIDE SEQUENCE [LARGE SCALE GENOMIC DNA]</scope>
    <source>
        <strain evidence="3 4">YL28-9</strain>
    </source>
</reference>
<dbReference type="InterPro" id="IPR024618">
    <property type="entry name" value="DUF3857"/>
</dbReference>
<feature type="signal peptide" evidence="1">
    <location>
        <begin position="1"/>
        <end position="20"/>
    </location>
</feature>
<evidence type="ECO:0000313" key="3">
    <source>
        <dbReference type="EMBL" id="PST82121.1"/>
    </source>
</evidence>
<dbReference type="Gene3D" id="3.10.620.30">
    <property type="match status" value="1"/>
</dbReference>
<feature type="domain" description="DUF3857" evidence="2">
    <location>
        <begin position="53"/>
        <end position="213"/>
    </location>
</feature>
<evidence type="ECO:0000256" key="1">
    <source>
        <dbReference type="SAM" id="SignalP"/>
    </source>
</evidence>
<name>A0A2T3HIB0_9SPHI</name>
<dbReference type="EMBL" id="PYLS01000006">
    <property type="protein sequence ID" value="PST82121.1"/>
    <property type="molecule type" value="Genomic_DNA"/>
</dbReference>
<accession>A0A2T3HIB0</accession>
<feature type="chain" id="PRO_5015653641" description="DUF3857 domain-containing protein" evidence="1">
    <location>
        <begin position="21"/>
        <end position="631"/>
    </location>
</feature>
<organism evidence="3 4">
    <name type="scientific">Pedobacter yulinensis</name>
    <dbReference type="NCBI Taxonomy" id="2126353"/>
    <lineage>
        <taxon>Bacteria</taxon>
        <taxon>Pseudomonadati</taxon>
        <taxon>Bacteroidota</taxon>
        <taxon>Sphingobacteriia</taxon>
        <taxon>Sphingobacteriales</taxon>
        <taxon>Sphingobacteriaceae</taxon>
        <taxon>Pedobacter</taxon>
    </lineage>
</organism>